<feature type="transmembrane region" description="Helical" evidence="7">
    <location>
        <begin position="209"/>
        <end position="231"/>
    </location>
</feature>
<comment type="subcellular location">
    <subcellularLocation>
        <location evidence="1">Membrane</location>
    </subcellularLocation>
</comment>
<dbReference type="AlphaFoldDB" id="A0AAW1S2S6"/>
<comment type="caution">
    <text evidence="9">The sequence shown here is derived from an EMBL/GenBank/DDBJ whole genome shotgun (WGS) entry which is preliminary data.</text>
</comment>
<name>A0AAW1S2S6_9CHLO</name>
<keyword evidence="3 7" id="KW-0812">Transmembrane</keyword>
<dbReference type="Proteomes" id="UP001438707">
    <property type="component" value="Unassembled WGS sequence"/>
</dbReference>
<dbReference type="GO" id="GO:0016020">
    <property type="term" value="C:membrane"/>
    <property type="evidence" value="ECO:0007669"/>
    <property type="project" value="UniProtKB-SubCell"/>
</dbReference>
<feature type="transmembrane region" description="Helical" evidence="7">
    <location>
        <begin position="439"/>
        <end position="460"/>
    </location>
</feature>
<accession>A0AAW1S2S6</accession>
<dbReference type="InterPro" id="IPR013057">
    <property type="entry name" value="AA_transpt_TM"/>
</dbReference>
<dbReference type="Pfam" id="PF01490">
    <property type="entry name" value="Aa_trans"/>
    <property type="match status" value="1"/>
</dbReference>
<evidence type="ECO:0000256" key="6">
    <source>
        <dbReference type="ARBA" id="ARBA00023136"/>
    </source>
</evidence>
<proteinExistence type="predicted"/>
<evidence type="ECO:0000313" key="9">
    <source>
        <dbReference type="EMBL" id="KAK9839961.1"/>
    </source>
</evidence>
<evidence type="ECO:0000256" key="7">
    <source>
        <dbReference type="SAM" id="Phobius"/>
    </source>
</evidence>
<dbReference type="EMBL" id="JALJOS010000004">
    <property type="protein sequence ID" value="KAK9839961.1"/>
    <property type="molecule type" value="Genomic_DNA"/>
</dbReference>
<gene>
    <name evidence="9" type="ORF">WJX74_001134</name>
</gene>
<feature type="transmembrane region" description="Helical" evidence="7">
    <location>
        <begin position="408"/>
        <end position="427"/>
    </location>
</feature>
<feature type="transmembrane region" description="Helical" evidence="7">
    <location>
        <begin position="183"/>
        <end position="202"/>
    </location>
</feature>
<evidence type="ECO:0000256" key="3">
    <source>
        <dbReference type="ARBA" id="ARBA00022692"/>
    </source>
</evidence>
<reference evidence="9 10" key="1">
    <citation type="journal article" date="2024" name="Nat. Commun.">
        <title>Phylogenomics reveals the evolutionary origins of lichenization in chlorophyte algae.</title>
        <authorList>
            <person name="Puginier C."/>
            <person name="Libourel C."/>
            <person name="Otte J."/>
            <person name="Skaloud P."/>
            <person name="Haon M."/>
            <person name="Grisel S."/>
            <person name="Petersen M."/>
            <person name="Berrin J.G."/>
            <person name="Delaux P.M."/>
            <person name="Dal Grande F."/>
            <person name="Keller J."/>
        </authorList>
    </citation>
    <scope>NUCLEOTIDE SEQUENCE [LARGE SCALE GENOMIC DNA]</scope>
    <source>
        <strain evidence="9 10">SAG 2145</strain>
    </source>
</reference>
<feature type="transmembrane region" description="Helical" evidence="7">
    <location>
        <begin position="261"/>
        <end position="281"/>
    </location>
</feature>
<dbReference type="PANTHER" id="PTHR48017">
    <property type="entry name" value="OS05G0424000 PROTEIN-RELATED"/>
    <property type="match status" value="1"/>
</dbReference>
<evidence type="ECO:0000256" key="5">
    <source>
        <dbReference type="ARBA" id="ARBA00022989"/>
    </source>
</evidence>
<keyword evidence="5 7" id="KW-1133">Transmembrane helix</keyword>
<evidence type="ECO:0000256" key="2">
    <source>
        <dbReference type="ARBA" id="ARBA00022448"/>
    </source>
</evidence>
<evidence type="ECO:0000313" key="10">
    <source>
        <dbReference type="Proteomes" id="UP001438707"/>
    </source>
</evidence>
<feature type="transmembrane region" description="Helical" evidence="7">
    <location>
        <begin position="337"/>
        <end position="362"/>
    </location>
</feature>
<protein>
    <recommendedName>
        <fullName evidence="8">Amino acid transporter transmembrane domain-containing protein</fullName>
    </recommendedName>
</protein>
<evidence type="ECO:0000259" key="8">
    <source>
        <dbReference type="Pfam" id="PF01490"/>
    </source>
</evidence>
<organism evidence="9 10">
    <name type="scientific">Apatococcus lobatus</name>
    <dbReference type="NCBI Taxonomy" id="904363"/>
    <lineage>
        <taxon>Eukaryota</taxon>
        <taxon>Viridiplantae</taxon>
        <taxon>Chlorophyta</taxon>
        <taxon>core chlorophytes</taxon>
        <taxon>Trebouxiophyceae</taxon>
        <taxon>Chlorellales</taxon>
        <taxon>Chlorellaceae</taxon>
        <taxon>Apatococcus</taxon>
    </lineage>
</organism>
<keyword evidence="10" id="KW-1185">Reference proteome</keyword>
<keyword evidence="4" id="KW-0029">Amino-acid transport</keyword>
<feature type="transmembrane region" description="Helical" evidence="7">
    <location>
        <begin position="382"/>
        <end position="402"/>
    </location>
</feature>
<feature type="domain" description="Amino acid transporter transmembrane" evidence="8">
    <location>
        <begin position="63"/>
        <end position="457"/>
    </location>
</feature>
<feature type="transmembrane region" description="Helical" evidence="7">
    <location>
        <begin position="66"/>
        <end position="88"/>
    </location>
</feature>
<sequence length="475" mass="51274">MGALRKEKQDEEAVNGSTTVDKLRRVSSAVSSTISRLSSGPVVLASDSNKPQDDTLPVTSRQEGTWWSMASNVYLATMGVAILNLPYAMASITWVGGVVSGVIAYMVSFYTMYLMLELHEHKGRRFNRYRELGELAFGPKGRTIAAVPQYMDLVGDSIAFLVLSGQSMRAFYQIVCDGSCPSYGQSAWIVTIGCVALILCLLPDMSSISFISAGAALAGIAYTAIAFGGSISEGLHMEHRTGRHAEWNLDGKSTVAGMFDAWAALGTFVYPFGAHVVTLELQAQIPSPFFKTALVGSIVGYAAAGVGMGSVAFAGYWAFGEQAGENIFIGTLSGPKWMLALADACVVANLLGQWQLFIMPIFDAMEGSLQRHVKEVKIWMRYIVRILFTVGATFVAVSLPFFGDFVQLIGAVAVLPDAFILPALIYQRVKKPPPSHWKFWANWGIIVAAVIVLILAAAGAGRSTILSAIHNEYYQ</sequence>
<feature type="transmembrane region" description="Helical" evidence="7">
    <location>
        <begin position="94"/>
        <end position="116"/>
    </location>
</feature>
<evidence type="ECO:0000256" key="4">
    <source>
        <dbReference type="ARBA" id="ARBA00022970"/>
    </source>
</evidence>
<keyword evidence="2" id="KW-0813">Transport</keyword>
<keyword evidence="6 7" id="KW-0472">Membrane</keyword>
<feature type="transmembrane region" description="Helical" evidence="7">
    <location>
        <begin position="293"/>
        <end position="317"/>
    </location>
</feature>
<dbReference type="GO" id="GO:0006865">
    <property type="term" value="P:amino acid transport"/>
    <property type="evidence" value="ECO:0007669"/>
    <property type="project" value="UniProtKB-KW"/>
</dbReference>
<evidence type="ECO:0000256" key="1">
    <source>
        <dbReference type="ARBA" id="ARBA00004370"/>
    </source>
</evidence>